<evidence type="ECO:0000256" key="2">
    <source>
        <dbReference type="ARBA" id="ARBA00022840"/>
    </source>
</evidence>
<dbReference type="PROSITE" id="PS00622">
    <property type="entry name" value="HTH_LUXR_1"/>
    <property type="match status" value="1"/>
</dbReference>
<dbReference type="InterPro" id="IPR011990">
    <property type="entry name" value="TPR-like_helical_dom_sf"/>
</dbReference>
<dbReference type="PANTHER" id="PTHR16305">
    <property type="entry name" value="TESTICULAR SOLUBLE ADENYLYL CYCLASE"/>
    <property type="match status" value="1"/>
</dbReference>
<dbReference type="PANTHER" id="PTHR16305:SF35">
    <property type="entry name" value="TRANSCRIPTIONAL ACTIVATOR DOMAIN"/>
    <property type="match status" value="1"/>
</dbReference>
<dbReference type="Gene3D" id="1.25.40.10">
    <property type="entry name" value="Tetratricopeptide repeat domain"/>
    <property type="match status" value="1"/>
</dbReference>
<dbReference type="Proteomes" id="UP000680750">
    <property type="component" value="Chromosome"/>
</dbReference>
<dbReference type="Gene3D" id="1.10.10.10">
    <property type="entry name" value="Winged helix-like DNA-binding domain superfamily/Winged helix DNA-binding domain"/>
    <property type="match status" value="1"/>
</dbReference>
<organism evidence="5 6">
    <name type="scientific">Actinocatenispora sera</name>
    <dbReference type="NCBI Taxonomy" id="390989"/>
    <lineage>
        <taxon>Bacteria</taxon>
        <taxon>Bacillati</taxon>
        <taxon>Actinomycetota</taxon>
        <taxon>Actinomycetes</taxon>
        <taxon>Micromonosporales</taxon>
        <taxon>Micromonosporaceae</taxon>
        <taxon>Actinocatenispora</taxon>
    </lineage>
</organism>
<dbReference type="Pfam" id="PF13191">
    <property type="entry name" value="AAA_16"/>
    <property type="match status" value="1"/>
</dbReference>
<keyword evidence="1" id="KW-0547">Nucleotide-binding</keyword>
<evidence type="ECO:0000259" key="4">
    <source>
        <dbReference type="PROSITE" id="PS50043"/>
    </source>
</evidence>
<evidence type="ECO:0000256" key="1">
    <source>
        <dbReference type="ARBA" id="ARBA00022741"/>
    </source>
</evidence>
<sequence>MAQTSAVTTPPLPVGRAVELRRLRTALASAAGDRSRAVVVRGASGVGKTSLLAAADLPAAPTVRVGCRHESADQAFAVARQILAALGIAPRDATEDSAERAGRCHRDVLVGLRQHVEERLAATPLVLVVDDVQWCDEASARWLALLSSLPGRHPVTLLLGQSRHRTRATAVIDGMVAEGRCEALELGPISESAVGELLAAAYREPVSDRFRRCCAELTGGNPAALERLVGALRACDIRPDDTGAAELRSGAVSSIGPRVLADLLRWPRVRSQVARAIALLGTADADLIGGVVRLSPRVAAEATAQLRRDGVLEPTGARFGQPLLREALVAELPETAANELLARAARLMDDAGRPLAEVADLLLRLPRLDERWMYDTVHAAAMSAVSAGSPTAVDYLSRLWRERPDQLPLRLELATALLRSDPELALAHLDHMAATGYGARAGARLALCRGWAELALGRADGGWSTLRDAERRLAAASREPDRPTDVALRVRLRSALGANGMLQLSHTREAWQLLAEQVTGAESADGGRLLGVRESVEDELTAVRGVLDTLCRGDLDAARRYAEGMPRSDRALAGWTGMAAPALLLLLDEAPTALRLLDRVGAASRRLRQPGSEYFAQLARAVILLQLGRIEAAVDGALAALGTARRCPWRPDTSGPRLVLAGCRLAQGRSDLAGRIVAQLSGEALAGSVWLHSLYTSITARLHGRRGDWPAALRVLDEHGELLRRAGVVDHLTAPWWFEAVTVLAEAGRPTEAQPYLERGAALARRWPTPHVRGRYLLAASLLAAEPDRLPLARSAAEAAGERAPALHLAARLRIGRLLLAAGDRPAAHRHLRELVTDAESLGLLGLARDAAAMVSAAGADARPAAAPGGRLTDSERRVAELAARGLTNRQIAAELFLSTRTVEFHLTNVYRKTGVPDRRRLAALLTSAPGRSAPRLRLPETAVRVRPDEPPRPLPEVARPRLSKASPSRLPDTAPPRLPDTRQPGKPNPQPPLPGVQHRSPEVSARWLPEA</sequence>
<evidence type="ECO:0000256" key="3">
    <source>
        <dbReference type="SAM" id="MobiDB-lite"/>
    </source>
</evidence>
<name>A0A810L9N0_9ACTN</name>
<dbReference type="GO" id="GO:0005524">
    <property type="term" value="F:ATP binding"/>
    <property type="evidence" value="ECO:0007669"/>
    <property type="project" value="UniProtKB-KW"/>
</dbReference>
<dbReference type="InterPro" id="IPR036388">
    <property type="entry name" value="WH-like_DNA-bd_sf"/>
</dbReference>
<gene>
    <name evidence="5" type="ORF">Asera_57030</name>
</gene>
<dbReference type="SUPFAM" id="SSF48452">
    <property type="entry name" value="TPR-like"/>
    <property type="match status" value="1"/>
</dbReference>
<dbReference type="KEGG" id="aser:Asera_57030"/>
<dbReference type="GO" id="GO:0006355">
    <property type="term" value="P:regulation of DNA-templated transcription"/>
    <property type="evidence" value="ECO:0007669"/>
    <property type="project" value="InterPro"/>
</dbReference>
<dbReference type="SUPFAM" id="SSF46894">
    <property type="entry name" value="C-terminal effector domain of the bipartite response regulators"/>
    <property type="match status" value="1"/>
</dbReference>
<protein>
    <recommendedName>
        <fullName evidence="4">HTH luxR-type domain-containing protein</fullName>
    </recommendedName>
</protein>
<evidence type="ECO:0000313" key="6">
    <source>
        <dbReference type="Proteomes" id="UP000680750"/>
    </source>
</evidence>
<proteinExistence type="predicted"/>
<evidence type="ECO:0000313" key="5">
    <source>
        <dbReference type="EMBL" id="BCJ31595.1"/>
    </source>
</evidence>
<dbReference type="PROSITE" id="PS50043">
    <property type="entry name" value="HTH_LUXR_2"/>
    <property type="match status" value="1"/>
</dbReference>
<dbReference type="GO" id="GO:0005737">
    <property type="term" value="C:cytoplasm"/>
    <property type="evidence" value="ECO:0007669"/>
    <property type="project" value="TreeGrafter"/>
</dbReference>
<dbReference type="RefSeq" id="WP_157034586.1">
    <property type="nucleotide sequence ID" value="NZ_AP023354.1"/>
</dbReference>
<dbReference type="GO" id="GO:0003677">
    <property type="term" value="F:DNA binding"/>
    <property type="evidence" value="ECO:0007669"/>
    <property type="project" value="InterPro"/>
</dbReference>
<reference evidence="5" key="1">
    <citation type="submission" date="2020-08" db="EMBL/GenBank/DDBJ databases">
        <title>Whole genome shotgun sequence of Actinocatenispora sera NBRC 101916.</title>
        <authorList>
            <person name="Komaki H."/>
            <person name="Tamura T."/>
        </authorList>
    </citation>
    <scope>NUCLEOTIDE SEQUENCE</scope>
    <source>
        <strain evidence="5">NBRC 101916</strain>
    </source>
</reference>
<dbReference type="SMART" id="SM00421">
    <property type="entry name" value="HTH_LUXR"/>
    <property type="match status" value="1"/>
</dbReference>
<dbReference type="Gene3D" id="3.40.50.300">
    <property type="entry name" value="P-loop containing nucleotide triphosphate hydrolases"/>
    <property type="match status" value="1"/>
</dbReference>
<dbReference type="CDD" id="cd06170">
    <property type="entry name" value="LuxR_C_like"/>
    <property type="match status" value="1"/>
</dbReference>
<dbReference type="OrthoDB" id="3178131at2"/>
<dbReference type="Pfam" id="PF00196">
    <property type="entry name" value="GerE"/>
    <property type="match status" value="1"/>
</dbReference>
<feature type="domain" description="HTH luxR-type" evidence="4">
    <location>
        <begin position="865"/>
        <end position="930"/>
    </location>
</feature>
<dbReference type="InterPro" id="IPR016032">
    <property type="entry name" value="Sig_transdc_resp-reg_C-effctor"/>
</dbReference>
<dbReference type="InterPro" id="IPR041664">
    <property type="entry name" value="AAA_16"/>
</dbReference>
<accession>A0A810L9N0</accession>
<dbReference type="InterPro" id="IPR000792">
    <property type="entry name" value="Tscrpt_reg_LuxR_C"/>
</dbReference>
<dbReference type="InterPro" id="IPR027417">
    <property type="entry name" value="P-loop_NTPase"/>
</dbReference>
<dbReference type="AlphaFoldDB" id="A0A810L9N0"/>
<dbReference type="PRINTS" id="PR00038">
    <property type="entry name" value="HTHLUXR"/>
</dbReference>
<keyword evidence="2" id="KW-0067">ATP-binding</keyword>
<dbReference type="SUPFAM" id="SSF52540">
    <property type="entry name" value="P-loop containing nucleoside triphosphate hydrolases"/>
    <property type="match status" value="1"/>
</dbReference>
<dbReference type="EMBL" id="AP023354">
    <property type="protein sequence ID" value="BCJ31595.1"/>
    <property type="molecule type" value="Genomic_DNA"/>
</dbReference>
<dbReference type="GO" id="GO:0004016">
    <property type="term" value="F:adenylate cyclase activity"/>
    <property type="evidence" value="ECO:0007669"/>
    <property type="project" value="TreeGrafter"/>
</dbReference>
<keyword evidence="6" id="KW-1185">Reference proteome</keyword>
<feature type="region of interest" description="Disordered" evidence="3">
    <location>
        <begin position="941"/>
        <end position="1012"/>
    </location>
</feature>